<gene>
    <name evidence="3" type="ORF">MAR_038243</name>
</gene>
<dbReference type="Proteomes" id="UP001164746">
    <property type="component" value="Chromosome 13"/>
</dbReference>
<dbReference type="PANTHER" id="PTHR14625">
    <property type="entry name" value="MICROCEPHALIN"/>
    <property type="match status" value="1"/>
</dbReference>
<feature type="compositionally biased region" description="Basic residues" evidence="1">
    <location>
        <begin position="608"/>
        <end position="617"/>
    </location>
</feature>
<reference evidence="3" key="1">
    <citation type="submission" date="2022-11" db="EMBL/GenBank/DDBJ databases">
        <title>Centuries of genome instability and evolution in soft-shell clam transmissible cancer (bioRxiv).</title>
        <authorList>
            <person name="Hart S.F.M."/>
            <person name="Yonemitsu M.A."/>
            <person name="Giersch R.M."/>
            <person name="Beal B.F."/>
            <person name="Arriagada G."/>
            <person name="Davis B.W."/>
            <person name="Ostrander E.A."/>
            <person name="Goff S.P."/>
            <person name="Metzger M.J."/>
        </authorList>
    </citation>
    <scope>NUCLEOTIDE SEQUENCE</scope>
    <source>
        <strain evidence="3">MELC-2E11</strain>
        <tissue evidence="3">Siphon/mantle</tissue>
    </source>
</reference>
<feature type="compositionally biased region" description="Basic and acidic residues" evidence="1">
    <location>
        <begin position="810"/>
        <end position="829"/>
    </location>
</feature>
<feature type="domain" description="BRCT" evidence="2">
    <location>
        <begin position="1178"/>
        <end position="1257"/>
    </location>
</feature>
<dbReference type="CDD" id="cd17736">
    <property type="entry name" value="BRCT_microcephalin_rpt2"/>
    <property type="match status" value="1"/>
</dbReference>
<feature type="region of interest" description="Disordered" evidence="1">
    <location>
        <begin position="734"/>
        <end position="761"/>
    </location>
</feature>
<evidence type="ECO:0000259" key="2">
    <source>
        <dbReference type="PROSITE" id="PS50172"/>
    </source>
</evidence>
<feature type="compositionally biased region" description="Basic residues" evidence="1">
    <location>
        <begin position="560"/>
        <end position="571"/>
    </location>
</feature>
<feature type="compositionally biased region" description="Polar residues" evidence="1">
    <location>
        <begin position="623"/>
        <end position="636"/>
    </location>
</feature>
<dbReference type="SMART" id="SM00292">
    <property type="entry name" value="BRCT"/>
    <property type="match status" value="3"/>
</dbReference>
<accession>A0ABY7FUN0</accession>
<dbReference type="InterPro" id="IPR036420">
    <property type="entry name" value="BRCT_dom_sf"/>
</dbReference>
<proteinExistence type="predicted"/>
<feature type="domain" description="BRCT" evidence="2">
    <location>
        <begin position="199"/>
        <end position="249"/>
    </location>
</feature>
<protein>
    <submittedName>
        <fullName evidence="3">MCPH1-like protein</fullName>
    </submittedName>
</protein>
<feature type="compositionally biased region" description="Basic and acidic residues" evidence="1">
    <location>
        <begin position="638"/>
        <end position="653"/>
    </location>
</feature>
<feature type="compositionally biased region" description="Polar residues" evidence="1">
    <location>
        <begin position="913"/>
        <end position="924"/>
    </location>
</feature>
<sequence length="1268" mass="142297">MSKSHEFVQSVKHMSGLQNPVVTLYTEQQINDIKRFCGRENGTVLRIDKTYNHAEFHVTPARKMQDLPQFIETLHGIVKEKQDERCRAIRDMGNFRLADRYLHYLTDIDHWTNISEEHRAKRTRKFLMDDGKSTQKTIISSDGNRTTEMTPTAGRSPQLVKRKRAESFRFLAMDTENEDPFMSEEDLPATQVVDDRILKESVRRELEQLGATVVKKFEDNVTHVVLREGSKRTINKAKRKGVHLVSVLWKAKSMQPLDFEEELASSTERLKRKRTRLENMNKLLSNGDTPRNSPHMEILAFDTQPRSPESGPESVDDDIHRYASSINQTLNKSNQSSPDTSLHLLDSQEIASVVKTGVNCRAFGNAVDDVVKEIADVDGLTVGGDDNCDGEGDGTERTEAGLTKLKGKELLLNDIETANRSLIEDRVRNCYNFENDGSEFGSEKKRHNAQFCSTQNKKHVPYIDSDATDMSPIVCRVNGIGHIGKELKNISEKVRHSSVMKLHSNGHFDEIEGFGNISPVVARAKDKFVPNEGRTLCDTGDQKGLSDGAEVIHEEDKTAAKKNQKNARRKTKVDFDHTADHNQSVGESGKLQKNKQKSTETLSENTKPNRRKSRRLSIKQVMESLNETDSVGNTPGENCDRMDSGNDSTKTSKEMDCDIERLNSSVKGQLLDDIIHSDRAHLLAQRGETMKKTFEDESKDKEVEDKEPKLTKYKGNLEGHLEDTYENVVKAKGPKFTKSKSASDLACPEPSRRNSRSRRSVCVKGTGLVNEETTVQNSKDGVTKGMPQKGRKKKLMSLTDLTDQHSVLVDPKKSSDTDKPLESCKENNGKGRKNVMSKKTDANEIVISCDSVYPNETAHKGKKGGKRKSVDTSVEEADESSPSNDKPKRGRRKKAVKDSKAGVKDDVDDSKCNKTSGNKRSSSAKPDPGRTNKANKRKDFQVNDTHIEDDEDKRKSGNDSLQPGPITKIHDVTTQLNLTKDNSLVCSIRETTLSMSMSRAYNDSDVSTLLRNPRRSVDEFNLSRKQNKKQKVGKRSVLNTINEPDSNYSTASESDHSVGGGKRVRLNSSGKVIRPSLVMTNLHSHEQDVIISVVKKLGGFVISESVSDTTSHVICGEARRTLNVLQCLVRGLWLVTKEWVLLSLEAGRWIEEQEFEAHEIYPSCRVSRLERERSPGFYRQSLFSSIGPVYISGRASPPRQHLVQFLKLAGGQVTGNRERASVYVGSDFHPGLTCVKPSWILDSITAHQQQPLDRYLLDRPKRESSPVY</sequence>
<name>A0ABY7FUN0_MYAAR</name>
<feature type="region of interest" description="Disordered" evidence="1">
    <location>
        <begin position="775"/>
        <end position="968"/>
    </location>
</feature>
<feature type="compositionally biased region" description="Polar residues" evidence="1">
    <location>
        <begin position="1040"/>
        <end position="1052"/>
    </location>
</feature>
<feature type="region of interest" description="Disordered" evidence="1">
    <location>
        <begin position="556"/>
        <end position="653"/>
    </location>
</feature>
<feature type="region of interest" description="Disordered" evidence="1">
    <location>
        <begin position="135"/>
        <end position="159"/>
    </location>
</feature>
<dbReference type="Gene3D" id="3.40.50.10190">
    <property type="entry name" value="BRCT domain"/>
    <property type="match status" value="3"/>
</dbReference>
<keyword evidence="4" id="KW-1185">Reference proteome</keyword>
<dbReference type="PANTHER" id="PTHR14625:SF3">
    <property type="entry name" value="MICROCEPHALIN"/>
    <property type="match status" value="1"/>
</dbReference>
<feature type="compositionally biased region" description="Polar residues" evidence="1">
    <location>
        <begin position="135"/>
        <end position="155"/>
    </location>
</feature>
<dbReference type="SUPFAM" id="SSF52113">
    <property type="entry name" value="BRCT domain"/>
    <property type="match status" value="3"/>
</dbReference>
<dbReference type="Pfam" id="PF00533">
    <property type="entry name" value="BRCT"/>
    <property type="match status" value="1"/>
</dbReference>
<dbReference type="EMBL" id="CP111024">
    <property type="protein sequence ID" value="WAR24574.1"/>
    <property type="molecule type" value="Genomic_DNA"/>
</dbReference>
<dbReference type="CDD" id="cd17716">
    <property type="entry name" value="BRCT_microcephalin_rpt1"/>
    <property type="match status" value="1"/>
</dbReference>
<evidence type="ECO:0000313" key="3">
    <source>
        <dbReference type="EMBL" id="WAR24574.1"/>
    </source>
</evidence>
<dbReference type="Pfam" id="PF12738">
    <property type="entry name" value="PTCB-BRCT"/>
    <property type="match status" value="1"/>
</dbReference>
<evidence type="ECO:0000313" key="4">
    <source>
        <dbReference type="Proteomes" id="UP001164746"/>
    </source>
</evidence>
<dbReference type="CDD" id="cd17751">
    <property type="entry name" value="BRCT_microcephalin_rpt3"/>
    <property type="match status" value="1"/>
</dbReference>
<dbReference type="InterPro" id="IPR022047">
    <property type="entry name" value="Microcephalin-like"/>
</dbReference>
<feature type="compositionally biased region" description="Basic and acidic residues" evidence="1">
    <location>
        <begin position="896"/>
        <end position="912"/>
    </location>
</feature>
<dbReference type="PROSITE" id="PS50172">
    <property type="entry name" value="BRCT"/>
    <property type="match status" value="3"/>
</dbReference>
<organism evidence="3 4">
    <name type="scientific">Mya arenaria</name>
    <name type="common">Soft-shell clam</name>
    <dbReference type="NCBI Taxonomy" id="6604"/>
    <lineage>
        <taxon>Eukaryota</taxon>
        <taxon>Metazoa</taxon>
        <taxon>Spiralia</taxon>
        <taxon>Lophotrochozoa</taxon>
        <taxon>Mollusca</taxon>
        <taxon>Bivalvia</taxon>
        <taxon>Autobranchia</taxon>
        <taxon>Heteroconchia</taxon>
        <taxon>Euheterodonta</taxon>
        <taxon>Imparidentia</taxon>
        <taxon>Neoheterodontei</taxon>
        <taxon>Myida</taxon>
        <taxon>Myoidea</taxon>
        <taxon>Myidae</taxon>
        <taxon>Mya</taxon>
    </lineage>
</organism>
<dbReference type="InterPro" id="IPR001357">
    <property type="entry name" value="BRCT_dom"/>
</dbReference>
<evidence type="ECO:0000256" key="1">
    <source>
        <dbReference type="SAM" id="MobiDB-lite"/>
    </source>
</evidence>
<feature type="domain" description="BRCT" evidence="2">
    <location>
        <begin position="1086"/>
        <end position="1157"/>
    </location>
</feature>
<feature type="region of interest" description="Disordered" evidence="1">
    <location>
        <begin position="1040"/>
        <end position="1064"/>
    </location>
</feature>